<dbReference type="SMART" id="SM00471">
    <property type="entry name" value="HDc"/>
    <property type="match status" value="1"/>
</dbReference>
<dbReference type="STRING" id="584708.Apau_0377"/>
<dbReference type="Pfam" id="PF13487">
    <property type="entry name" value="HD_5"/>
    <property type="match status" value="1"/>
</dbReference>
<name>E3CZ38_9BACT</name>
<organism evidence="3 4">
    <name type="scientific">Aminomonas paucivorans DSM 12260</name>
    <dbReference type="NCBI Taxonomy" id="584708"/>
    <lineage>
        <taxon>Bacteria</taxon>
        <taxon>Thermotogati</taxon>
        <taxon>Synergistota</taxon>
        <taxon>Synergistia</taxon>
        <taxon>Synergistales</taxon>
        <taxon>Synergistaceae</taxon>
        <taxon>Aminomonas</taxon>
    </lineage>
</organism>
<dbReference type="RefSeq" id="WP_006299958.1">
    <property type="nucleotide sequence ID" value="NZ_CM001022.1"/>
</dbReference>
<dbReference type="GO" id="GO:0016787">
    <property type="term" value="F:hydrolase activity"/>
    <property type="evidence" value="ECO:0007669"/>
    <property type="project" value="UniProtKB-KW"/>
</dbReference>
<dbReference type="Proteomes" id="UP000005096">
    <property type="component" value="Chromosome"/>
</dbReference>
<gene>
    <name evidence="3" type="ORF">Apau_0377</name>
</gene>
<dbReference type="InterPro" id="IPR006675">
    <property type="entry name" value="HDIG_dom"/>
</dbReference>
<dbReference type="InterPro" id="IPR037522">
    <property type="entry name" value="HD_GYP_dom"/>
</dbReference>
<evidence type="ECO:0000259" key="2">
    <source>
        <dbReference type="PROSITE" id="PS51832"/>
    </source>
</evidence>
<reference evidence="3 4" key="1">
    <citation type="journal article" date="2010" name="Stand. Genomic Sci.">
        <title>Non-contiguous finished genome sequence of Aminomonas paucivorans type strain (GLU-3).</title>
        <authorList>
            <person name="Pitluck S."/>
            <person name="Yasawong M."/>
            <person name="Held B."/>
            <person name="Lapidus A."/>
            <person name="Nolan M."/>
            <person name="Copeland A."/>
            <person name="Lucas S."/>
            <person name="Del Rio T.G."/>
            <person name="Tice H."/>
            <person name="Cheng J.F."/>
            <person name="Chertkov O."/>
            <person name="Goodwin L."/>
            <person name="Tapia R."/>
            <person name="Han C."/>
            <person name="Liolios K."/>
            <person name="Ivanova N."/>
            <person name="Mavromatis K."/>
            <person name="Ovchinnikova G."/>
            <person name="Pati A."/>
            <person name="Chen A."/>
            <person name="Palaniappan K."/>
            <person name="Land M."/>
            <person name="Hauser L."/>
            <person name="Chang Y.J."/>
            <person name="Jeffries C.D."/>
            <person name="Pukall R."/>
            <person name="Spring S."/>
            <person name="Rohde M."/>
            <person name="Sikorski J."/>
            <person name="Goker M."/>
            <person name="Woyke T."/>
            <person name="Bristow J."/>
            <person name="Eisen J.A."/>
            <person name="Markowitz V."/>
            <person name="Hugenholtz P."/>
            <person name="Kyrpides N.C."/>
            <person name="Klenk H.P."/>
        </authorList>
    </citation>
    <scope>NUCLEOTIDE SEQUENCE [LARGE SCALE GENOMIC DNA]</scope>
    <source>
        <strain evidence="3 4">DSM 12260</strain>
    </source>
</reference>
<dbReference type="OrthoDB" id="5162at2"/>
<dbReference type="SUPFAM" id="SSF109604">
    <property type="entry name" value="HD-domain/PDEase-like"/>
    <property type="match status" value="1"/>
</dbReference>
<evidence type="ECO:0000313" key="3">
    <source>
        <dbReference type="EMBL" id="EFQ22811.1"/>
    </source>
</evidence>
<feature type="domain" description="HD-GYP" evidence="2">
    <location>
        <begin position="113"/>
        <end position="309"/>
    </location>
</feature>
<keyword evidence="1" id="KW-0812">Transmembrane</keyword>
<dbReference type="PANTHER" id="PTHR43155:SF2">
    <property type="entry name" value="CYCLIC DI-GMP PHOSPHODIESTERASE PA4108"/>
    <property type="match status" value="1"/>
</dbReference>
<dbReference type="CDD" id="cd00077">
    <property type="entry name" value="HDc"/>
    <property type="match status" value="1"/>
</dbReference>
<dbReference type="PaxDb" id="584708-Apau_0377"/>
<keyword evidence="1" id="KW-0472">Membrane</keyword>
<dbReference type="HOGENOM" id="CLU_000445_92_1_0"/>
<dbReference type="EMBL" id="CM001022">
    <property type="protein sequence ID" value="EFQ22811.1"/>
    <property type="molecule type" value="Genomic_DNA"/>
</dbReference>
<dbReference type="Gene3D" id="1.10.3210.10">
    <property type="entry name" value="Hypothetical protein af1432"/>
    <property type="match status" value="1"/>
</dbReference>
<sequence length="371" mass="40983">MVRRVYRDDFRAGMVLASAILSDGGLFLLSEGVVLNDDHLRLLRSNGVPFIHVREGEAFAPWEGGVPPLIPEGSMTGAVEALKGAFASAAQGDEELLGARLEGLIPVVAEIQDQVLSQPEMVAHCQDLRGHDDYTFRHSVHVMVISLLMGKALEMPEGMLTALAMGAVLHDIGKTQIPVEILNKPGRLNPEEMRIMRRHPEMGAAMLESSHLVSLESRRVLAQHHERWDGSGYPLGLKGREIHPFARQVAVADVYDALASARPYKTQRFAHEVYRYVRCQSGTLFDPKVVEVFSRVTTPYPVGTWMLLSSGHVGMVTRVERGNTLRPEVTVVHHTRTGTLSTPLVLDLAAHPRLQVRDILPAEPGYEVCPR</sequence>
<dbReference type="PANTHER" id="PTHR43155">
    <property type="entry name" value="CYCLIC DI-GMP PHOSPHODIESTERASE PA4108-RELATED"/>
    <property type="match status" value="1"/>
</dbReference>
<dbReference type="AlphaFoldDB" id="E3CZ38"/>
<accession>E3CZ38</accession>
<protein>
    <submittedName>
        <fullName evidence="3">Metal dependent phosphohydrolase</fullName>
    </submittedName>
</protein>
<evidence type="ECO:0000313" key="4">
    <source>
        <dbReference type="Proteomes" id="UP000005096"/>
    </source>
</evidence>
<dbReference type="eggNOG" id="COG2206">
    <property type="taxonomic scope" value="Bacteria"/>
</dbReference>
<keyword evidence="3" id="KW-0378">Hydrolase</keyword>
<keyword evidence="1" id="KW-1133">Transmembrane helix</keyword>
<proteinExistence type="predicted"/>
<dbReference type="InterPro" id="IPR003607">
    <property type="entry name" value="HD/PDEase_dom"/>
</dbReference>
<feature type="transmembrane region" description="Helical" evidence="1">
    <location>
        <begin position="12"/>
        <end position="35"/>
    </location>
</feature>
<evidence type="ECO:0000256" key="1">
    <source>
        <dbReference type="SAM" id="Phobius"/>
    </source>
</evidence>
<keyword evidence="4" id="KW-1185">Reference proteome</keyword>
<dbReference type="PROSITE" id="PS51832">
    <property type="entry name" value="HD_GYP"/>
    <property type="match status" value="1"/>
</dbReference>
<dbReference type="NCBIfam" id="TIGR00277">
    <property type="entry name" value="HDIG"/>
    <property type="match status" value="1"/>
</dbReference>